<dbReference type="InterPro" id="IPR036893">
    <property type="entry name" value="SBP_sf"/>
</dbReference>
<dbReference type="STRING" id="93759.A0A1R3ILM4"/>
<dbReference type="PANTHER" id="PTHR31251:SF197">
    <property type="entry name" value="SQUAMOSA PROMOTER-BINDING-LIKE PROTEIN 16"/>
    <property type="match status" value="1"/>
</dbReference>
<evidence type="ECO:0000256" key="2">
    <source>
        <dbReference type="ARBA" id="ARBA00022771"/>
    </source>
</evidence>
<dbReference type="AlphaFoldDB" id="A0A1R3ILM4"/>
<feature type="compositionally biased region" description="Basic and acidic residues" evidence="5">
    <location>
        <begin position="135"/>
        <end position="144"/>
    </location>
</feature>
<dbReference type="InterPro" id="IPR044817">
    <property type="entry name" value="SBP-like"/>
</dbReference>
<dbReference type="GO" id="GO:0008270">
    <property type="term" value="F:zinc ion binding"/>
    <property type="evidence" value="ECO:0007669"/>
    <property type="project" value="UniProtKB-KW"/>
</dbReference>
<keyword evidence="2 4" id="KW-0863">Zinc-finger</keyword>
<protein>
    <submittedName>
        <fullName evidence="7">Transcription factor, SBP-box</fullName>
    </submittedName>
</protein>
<dbReference type="PANTHER" id="PTHR31251">
    <property type="entry name" value="SQUAMOSA PROMOTER-BINDING-LIKE PROTEIN 4"/>
    <property type="match status" value="1"/>
</dbReference>
<evidence type="ECO:0000256" key="5">
    <source>
        <dbReference type="SAM" id="MobiDB-lite"/>
    </source>
</evidence>
<keyword evidence="1" id="KW-0479">Metal-binding</keyword>
<accession>A0A1R3ILM4</accession>
<comment type="caution">
    <text evidence="7">The sequence shown here is derived from an EMBL/GenBank/DDBJ whole genome shotgun (WGS) entry which is preliminary data.</text>
</comment>
<dbReference type="GO" id="GO:0005634">
    <property type="term" value="C:nucleus"/>
    <property type="evidence" value="ECO:0007669"/>
    <property type="project" value="InterPro"/>
</dbReference>
<evidence type="ECO:0000313" key="8">
    <source>
        <dbReference type="Proteomes" id="UP000187203"/>
    </source>
</evidence>
<evidence type="ECO:0000313" key="7">
    <source>
        <dbReference type="EMBL" id="OMO83472.1"/>
    </source>
</evidence>
<feature type="domain" description="SBP-type" evidence="6">
    <location>
        <begin position="25"/>
        <end position="102"/>
    </location>
</feature>
<dbReference type="EMBL" id="AWUE01017978">
    <property type="protein sequence ID" value="OMO83472.1"/>
    <property type="molecule type" value="Genomic_DNA"/>
</dbReference>
<keyword evidence="8" id="KW-1185">Reference proteome</keyword>
<dbReference type="InterPro" id="IPR004333">
    <property type="entry name" value="SBP_dom"/>
</dbReference>
<name>A0A1R3ILM4_9ROSI</name>
<evidence type="ECO:0000259" key="6">
    <source>
        <dbReference type="PROSITE" id="PS51141"/>
    </source>
</evidence>
<dbReference type="OrthoDB" id="514967at2759"/>
<feature type="region of interest" description="Disordered" evidence="5">
    <location>
        <begin position="92"/>
        <end position="160"/>
    </location>
</feature>
<gene>
    <name evidence="7" type="ORF">COLO4_22534</name>
</gene>
<evidence type="ECO:0000256" key="4">
    <source>
        <dbReference type="PROSITE-ProRule" id="PRU00470"/>
    </source>
</evidence>
<sequence>MIRVVPRERFERTCAPLHSAASANVLCCQADECGADLRDAKQYHRRHKVCQPHAKAAFAFVKGIRQRFCQQCSRFHELSQFDGTKKSCRDRLAGHNERRRKAQSEQQEEEEAEDVEEVEASKMTGSSSSSTVKIQESRHPKHGGELTLQGCANTKHFPIR</sequence>
<dbReference type="GO" id="GO:0003677">
    <property type="term" value="F:DNA binding"/>
    <property type="evidence" value="ECO:0007669"/>
    <property type="project" value="InterPro"/>
</dbReference>
<feature type="compositionally biased region" description="Acidic residues" evidence="5">
    <location>
        <begin position="106"/>
        <end position="118"/>
    </location>
</feature>
<dbReference type="Gene3D" id="4.10.1100.10">
    <property type="entry name" value="Transcription factor, SBP-box domain"/>
    <property type="match status" value="1"/>
</dbReference>
<dbReference type="SUPFAM" id="SSF103612">
    <property type="entry name" value="SBT domain"/>
    <property type="match status" value="1"/>
</dbReference>
<evidence type="ECO:0000256" key="3">
    <source>
        <dbReference type="ARBA" id="ARBA00022833"/>
    </source>
</evidence>
<organism evidence="7 8">
    <name type="scientific">Corchorus olitorius</name>
    <dbReference type="NCBI Taxonomy" id="93759"/>
    <lineage>
        <taxon>Eukaryota</taxon>
        <taxon>Viridiplantae</taxon>
        <taxon>Streptophyta</taxon>
        <taxon>Embryophyta</taxon>
        <taxon>Tracheophyta</taxon>
        <taxon>Spermatophyta</taxon>
        <taxon>Magnoliopsida</taxon>
        <taxon>eudicotyledons</taxon>
        <taxon>Gunneridae</taxon>
        <taxon>Pentapetalae</taxon>
        <taxon>rosids</taxon>
        <taxon>malvids</taxon>
        <taxon>Malvales</taxon>
        <taxon>Malvaceae</taxon>
        <taxon>Grewioideae</taxon>
        <taxon>Apeibeae</taxon>
        <taxon>Corchorus</taxon>
    </lineage>
</organism>
<proteinExistence type="predicted"/>
<dbReference type="PROSITE" id="PS51141">
    <property type="entry name" value="ZF_SBP"/>
    <property type="match status" value="1"/>
</dbReference>
<dbReference type="Proteomes" id="UP000187203">
    <property type="component" value="Unassembled WGS sequence"/>
</dbReference>
<dbReference type="Pfam" id="PF03110">
    <property type="entry name" value="SBP"/>
    <property type="match status" value="1"/>
</dbReference>
<reference evidence="8" key="1">
    <citation type="submission" date="2013-09" db="EMBL/GenBank/DDBJ databases">
        <title>Corchorus olitorius genome sequencing.</title>
        <authorList>
            <person name="Alam M."/>
            <person name="Haque M.S."/>
            <person name="Islam M.S."/>
            <person name="Emdad E.M."/>
            <person name="Islam M.M."/>
            <person name="Ahmed B."/>
            <person name="Halim A."/>
            <person name="Hossen Q.M.M."/>
            <person name="Hossain M.Z."/>
            <person name="Ahmed R."/>
            <person name="Khan M.M."/>
            <person name="Islam R."/>
            <person name="Rashid M.M."/>
            <person name="Khan S.A."/>
            <person name="Rahman M.S."/>
            <person name="Alam M."/>
            <person name="Yahiya A.S."/>
            <person name="Khan M.S."/>
            <person name="Azam M.S."/>
            <person name="Haque T."/>
            <person name="Lashkar M.Z.H."/>
            <person name="Akhand A.I."/>
            <person name="Morshed G."/>
            <person name="Roy S."/>
            <person name="Uddin K.S."/>
            <person name="Rabeya T."/>
            <person name="Hossain A.S."/>
            <person name="Chowdhury A."/>
            <person name="Snigdha A.R."/>
            <person name="Mortoza M.S."/>
            <person name="Matin S.A."/>
            <person name="Hoque S.M.E."/>
            <person name="Islam M.K."/>
            <person name="Roy D.K."/>
            <person name="Haider R."/>
            <person name="Moosa M.M."/>
            <person name="Elias S.M."/>
            <person name="Hasan A.M."/>
            <person name="Jahan S."/>
            <person name="Shafiuddin M."/>
            <person name="Mahmood N."/>
            <person name="Shommy N.S."/>
        </authorList>
    </citation>
    <scope>NUCLEOTIDE SEQUENCE [LARGE SCALE GENOMIC DNA]</scope>
    <source>
        <strain evidence="8">cv. O-4</strain>
    </source>
</reference>
<keyword evidence="3" id="KW-0862">Zinc</keyword>
<evidence type="ECO:0000256" key="1">
    <source>
        <dbReference type="ARBA" id="ARBA00022723"/>
    </source>
</evidence>